<keyword evidence="2 6" id="KW-0812">Transmembrane</keyword>
<evidence type="ECO:0000313" key="8">
    <source>
        <dbReference type="Proteomes" id="UP000828390"/>
    </source>
</evidence>
<evidence type="ECO:0000256" key="4">
    <source>
        <dbReference type="ARBA" id="ARBA00023136"/>
    </source>
</evidence>
<evidence type="ECO:0000256" key="2">
    <source>
        <dbReference type="ARBA" id="ARBA00022692"/>
    </source>
</evidence>
<comment type="subcellular location">
    <subcellularLocation>
        <location evidence="1">Membrane</location>
        <topology evidence="1">Multi-pass membrane protein</topology>
    </subcellularLocation>
</comment>
<name>A0A9D4CNJ9_DREPO</name>
<feature type="transmembrane region" description="Helical" evidence="6">
    <location>
        <begin position="193"/>
        <end position="218"/>
    </location>
</feature>
<reference evidence="7" key="1">
    <citation type="journal article" date="2019" name="bioRxiv">
        <title>The Genome of the Zebra Mussel, Dreissena polymorpha: A Resource for Invasive Species Research.</title>
        <authorList>
            <person name="McCartney M.A."/>
            <person name="Auch B."/>
            <person name="Kono T."/>
            <person name="Mallez S."/>
            <person name="Zhang Y."/>
            <person name="Obille A."/>
            <person name="Becker A."/>
            <person name="Abrahante J.E."/>
            <person name="Garbe J."/>
            <person name="Badalamenti J.P."/>
            <person name="Herman A."/>
            <person name="Mangelson H."/>
            <person name="Liachko I."/>
            <person name="Sullivan S."/>
            <person name="Sone E.D."/>
            <person name="Koren S."/>
            <person name="Silverstein K.A.T."/>
            <person name="Beckman K.B."/>
            <person name="Gohl D.M."/>
        </authorList>
    </citation>
    <scope>NUCLEOTIDE SEQUENCE</scope>
    <source>
        <strain evidence="7">Duluth1</strain>
        <tissue evidence="7">Whole animal</tissue>
    </source>
</reference>
<dbReference type="Pfam" id="PF00083">
    <property type="entry name" value="Sugar_tr"/>
    <property type="match status" value="1"/>
</dbReference>
<feature type="transmembrane region" description="Helical" evidence="6">
    <location>
        <begin position="147"/>
        <end position="164"/>
    </location>
</feature>
<feature type="transmembrane region" description="Helical" evidence="6">
    <location>
        <begin position="20"/>
        <end position="43"/>
    </location>
</feature>
<evidence type="ECO:0000256" key="6">
    <source>
        <dbReference type="SAM" id="Phobius"/>
    </source>
</evidence>
<organism evidence="7 8">
    <name type="scientific">Dreissena polymorpha</name>
    <name type="common">Zebra mussel</name>
    <name type="synonym">Mytilus polymorpha</name>
    <dbReference type="NCBI Taxonomy" id="45954"/>
    <lineage>
        <taxon>Eukaryota</taxon>
        <taxon>Metazoa</taxon>
        <taxon>Spiralia</taxon>
        <taxon>Lophotrochozoa</taxon>
        <taxon>Mollusca</taxon>
        <taxon>Bivalvia</taxon>
        <taxon>Autobranchia</taxon>
        <taxon>Heteroconchia</taxon>
        <taxon>Euheterodonta</taxon>
        <taxon>Imparidentia</taxon>
        <taxon>Neoheterodontei</taxon>
        <taxon>Myida</taxon>
        <taxon>Dreissenoidea</taxon>
        <taxon>Dreissenidae</taxon>
        <taxon>Dreissena</taxon>
    </lineage>
</organism>
<feature type="region of interest" description="Disordered" evidence="5">
    <location>
        <begin position="330"/>
        <end position="352"/>
    </location>
</feature>
<keyword evidence="8" id="KW-1185">Reference proteome</keyword>
<dbReference type="InterPro" id="IPR005828">
    <property type="entry name" value="MFS_sugar_transport-like"/>
</dbReference>
<dbReference type="InterPro" id="IPR036259">
    <property type="entry name" value="MFS_trans_sf"/>
</dbReference>
<dbReference type="Gene3D" id="1.20.1250.20">
    <property type="entry name" value="MFS general substrate transporter like domains"/>
    <property type="match status" value="1"/>
</dbReference>
<comment type="caution">
    <text evidence="7">The sequence shown here is derived from an EMBL/GenBank/DDBJ whole genome shotgun (WGS) entry which is preliminary data.</text>
</comment>
<evidence type="ECO:0000313" key="7">
    <source>
        <dbReference type="EMBL" id="KAH3727401.1"/>
    </source>
</evidence>
<keyword evidence="4 6" id="KW-0472">Membrane</keyword>
<dbReference type="AlphaFoldDB" id="A0A9D4CNJ9"/>
<dbReference type="Proteomes" id="UP000828390">
    <property type="component" value="Unassembled WGS sequence"/>
</dbReference>
<dbReference type="EMBL" id="JAIWYP010000012">
    <property type="protein sequence ID" value="KAH3727401.1"/>
    <property type="molecule type" value="Genomic_DNA"/>
</dbReference>
<evidence type="ECO:0000256" key="3">
    <source>
        <dbReference type="ARBA" id="ARBA00022989"/>
    </source>
</evidence>
<feature type="compositionally biased region" description="Basic and acidic residues" evidence="5">
    <location>
        <begin position="332"/>
        <end position="352"/>
    </location>
</feature>
<feature type="transmembrane region" description="Helical" evidence="6">
    <location>
        <begin position="171"/>
        <end position="187"/>
    </location>
</feature>
<dbReference type="PANTHER" id="PTHR24064">
    <property type="entry name" value="SOLUTE CARRIER FAMILY 22 MEMBER"/>
    <property type="match status" value="1"/>
</dbReference>
<reference evidence="7" key="2">
    <citation type="submission" date="2020-11" db="EMBL/GenBank/DDBJ databases">
        <authorList>
            <person name="McCartney M.A."/>
            <person name="Auch B."/>
            <person name="Kono T."/>
            <person name="Mallez S."/>
            <person name="Becker A."/>
            <person name="Gohl D.M."/>
            <person name="Silverstein K.A.T."/>
            <person name="Koren S."/>
            <person name="Bechman K.B."/>
            <person name="Herman A."/>
            <person name="Abrahante J.E."/>
            <person name="Garbe J."/>
        </authorList>
    </citation>
    <scope>NUCLEOTIDE SEQUENCE</scope>
    <source>
        <strain evidence="7">Duluth1</strain>
        <tissue evidence="7">Whole animal</tissue>
    </source>
</reference>
<evidence type="ECO:0000256" key="5">
    <source>
        <dbReference type="SAM" id="MobiDB-lite"/>
    </source>
</evidence>
<gene>
    <name evidence="7" type="ORF">DPMN_053335</name>
</gene>
<sequence length="400" mass="45447">MKYDDITIVLGEFGKYQKILYFLVCLPAISLGIQMLLPVFSLASPSYRCSLPGSGTDSFAVRDIHHAIRINQSIPRKNQDRTSLVYESCEFYYTNENTTYNEFNVPINASVVSCNSWVYDQSTFQKTVITEFDLVCGQELARANANMAIMAGLLVGSLVIGVLSDVFGRKIGIMICAFVHVMAAFGASFPTKYIVFVIFRFLMGFTFSGLFGTAFVFAGDHHLLQDHFYHRYIECLNHVCDREISASDHRDEEKKLTCVEFFCYRDKLRRMQIPRISGVALILSKSTKTALIWWKAHGSRVMAATFHTQTKRINVNLTQCYTRHKNIFSKPEGTERESNGGKISDETAENKGVDNLQEQHTGKFLRTHRRYRKLASCLANNLCAPTMEEIFSAINKWKNG</sequence>
<keyword evidence="3 6" id="KW-1133">Transmembrane helix</keyword>
<dbReference type="GO" id="GO:0016020">
    <property type="term" value="C:membrane"/>
    <property type="evidence" value="ECO:0007669"/>
    <property type="project" value="UniProtKB-SubCell"/>
</dbReference>
<protein>
    <submittedName>
        <fullName evidence="7">Uncharacterized protein</fullName>
    </submittedName>
</protein>
<evidence type="ECO:0000256" key="1">
    <source>
        <dbReference type="ARBA" id="ARBA00004141"/>
    </source>
</evidence>
<accession>A0A9D4CNJ9</accession>
<proteinExistence type="predicted"/>
<dbReference type="GO" id="GO:0022857">
    <property type="term" value="F:transmembrane transporter activity"/>
    <property type="evidence" value="ECO:0007669"/>
    <property type="project" value="InterPro"/>
</dbReference>
<dbReference type="SUPFAM" id="SSF103473">
    <property type="entry name" value="MFS general substrate transporter"/>
    <property type="match status" value="1"/>
</dbReference>